<dbReference type="SUPFAM" id="SSF49785">
    <property type="entry name" value="Galactose-binding domain-like"/>
    <property type="match status" value="1"/>
</dbReference>
<name>A0AAV0BPF5_PHAPC</name>
<dbReference type="InterPro" id="IPR007247">
    <property type="entry name" value="Ureidogly_lyase"/>
</dbReference>
<gene>
    <name evidence="7" type="ORF">PPACK8108_LOCUS24276</name>
</gene>
<feature type="domain" description="Allantoicase" evidence="6">
    <location>
        <begin position="70"/>
        <end position="158"/>
    </location>
</feature>
<proteinExistence type="inferred from homology"/>
<organism evidence="7 8">
    <name type="scientific">Phakopsora pachyrhizi</name>
    <name type="common">Asian soybean rust disease fungus</name>
    <dbReference type="NCBI Taxonomy" id="170000"/>
    <lineage>
        <taxon>Eukaryota</taxon>
        <taxon>Fungi</taxon>
        <taxon>Dikarya</taxon>
        <taxon>Basidiomycota</taxon>
        <taxon>Pucciniomycotina</taxon>
        <taxon>Pucciniomycetes</taxon>
        <taxon>Pucciniales</taxon>
        <taxon>Phakopsoraceae</taxon>
        <taxon>Phakopsora</taxon>
    </lineage>
</organism>
<dbReference type="Gene3D" id="2.60.120.480">
    <property type="entry name" value="Ureidoglycolate hydrolase"/>
    <property type="match status" value="1"/>
</dbReference>
<dbReference type="InterPro" id="IPR008979">
    <property type="entry name" value="Galactose-bd-like_sf"/>
</dbReference>
<keyword evidence="4" id="KW-0456">Lyase</keyword>
<evidence type="ECO:0000256" key="1">
    <source>
        <dbReference type="ARBA" id="ARBA00009242"/>
    </source>
</evidence>
<dbReference type="GO" id="GO:0004037">
    <property type="term" value="F:allantoicase activity"/>
    <property type="evidence" value="ECO:0007669"/>
    <property type="project" value="InterPro"/>
</dbReference>
<comment type="catalytic activity">
    <reaction evidence="5">
        <text>(S)-ureidoglycolate = urea + glyoxylate</text>
        <dbReference type="Rhea" id="RHEA:11304"/>
        <dbReference type="ChEBI" id="CHEBI:16199"/>
        <dbReference type="ChEBI" id="CHEBI:36655"/>
        <dbReference type="ChEBI" id="CHEBI:57296"/>
        <dbReference type="EC" id="4.3.2.3"/>
    </reaction>
</comment>
<dbReference type="Pfam" id="PF04115">
    <property type="entry name" value="Ureidogly_lyase"/>
    <property type="match status" value="1"/>
</dbReference>
<dbReference type="EMBL" id="CALTRL010006054">
    <property type="protein sequence ID" value="CAH7689242.1"/>
    <property type="molecule type" value="Genomic_DNA"/>
</dbReference>
<dbReference type="GO" id="GO:0006144">
    <property type="term" value="P:purine nucleobase metabolic process"/>
    <property type="evidence" value="ECO:0007669"/>
    <property type="project" value="UniProtKB-KW"/>
</dbReference>
<keyword evidence="3" id="KW-0659">Purine metabolism</keyword>
<keyword evidence="8" id="KW-1185">Reference proteome</keyword>
<dbReference type="AlphaFoldDB" id="A0AAV0BPF5"/>
<evidence type="ECO:0000256" key="4">
    <source>
        <dbReference type="ARBA" id="ARBA00023239"/>
    </source>
</evidence>
<sequence length="316" mass="35918">MIDLIALLEHSDMLLVNTTNTWDQAQERRKKLIHRDGDHLVLLNILRAYESLQYSRRTAHNLQSELKEWSNKGYLDYVKIDTNYFIENFPQRIELYATNSNKIVPGTSTQWTKILVGEKLGPHQQQYFQLLEPGIVHTHVKMVIIPDGGVKQIRVMGSRFPIKQRFEITKTRSTPQVKATTFTKISSQGVNPDSVTRLLILPLTRAAFTSYGCKPWDAEVLADGICQWTLKGLERHPFSSQTFTPLMVHKSGEGGIDDELYLFVVALDDGNGKPDLKSLRAFVGKKSQGNEKADCELIEVNKDSEIKIVCEMDKSV</sequence>
<dbReference type="InterPro" id="IPR024060">
    <property type="entry name" value="Ureidoglycolate_lyase_dom_sf"/>
</dbReference>
<dbReference type="Gene3D" id="2.60.120.260">
    <property type="entry name" value="Galactose-binding domain-like"/>
    <property type="match status" value="1"/>
</dbReference>
<comment type="subunit">
    <text evidence="2">Homodimer.</text>
</comment>
<reference evidence="7" key="1">
    <citation type="submission" date="2022-06" db="EMBL/GenBank/DDBJ databases">
        <authorList>
            <consortium name="SYNGENTA / RWTH Aachen University"/>
        </authorList>
    </citation>
    <scope>NUCLEOTIDE SEQUENCE</scope>
</reference>
<evidence type="ECO:0000256" key="3">
    <source>
        <dbReference type="ARBA" id="ARBA00022631"/>
    </source>
</evidence>
<evidence type="ECO:0000256" key="2">
    <source>
        <dbReference type="ARBA" id="ARBA00011738"/>
    </source>
</evidence>
<protein>
    <recommendedName>
        <fullName evidence="6">Allantoicase domain-containing protein</fullName>
    </recommendedName>
</protein>
<evidence type="ECO:0000259" key="6">
    <source>
        <dbReference type="Pfam" id="PF03561"/>
    </source>
</evidence>
<dbReference type="GO" id="GO:0050385">
    <property type="term" value="F:ureidoglycolate lyase activity"/>
    <property type="evidence" value="ECO:0007669"/>
    <property type="project" value="UniProtKB-EC"/>
</dbReference>
<dbReference type="GO" id="GO:0004848">
    <property type="term" value="F:ureidoglycolate hydrolase activity"/>
    <property type="evidence" value="ECO:0007669"/>
    <property type="project" value="InterPro"/>
</dbReference>
<evidence type="ECO:0000313" key="8">
    <source>
        <dbReference type="Proteomes" id="UP001153365"/>
    </source>
</evidence>
<comment type="similarity">
    <text evidence="1">Belongs to the allantoicase family.</text>
</comment>
<dbReference type="GO" id="GO:0000256">
    <property type="term" value="P:allantoin catabolic process"/>
    <property type="evidence" value="ECO:0007669"/>
    <property type="project" value="InterPro"/>
</dbReference>
<dbReference type="SUPFAM" id="SSF51182">
    <property type="entry name" value="RmlC-like cupins"/>
    <property type="match status" value="1"/>
</dbReference>
<dbReference type="PANTHER" id="PTHR12045:SF3">
    <property type="entry name" value="INACTIVE ALLANTOICASE-RELATED"/>
    <property type="match status" value="1"/>
</dbReference>
<evidence type="ECO:0000256" key="5">
    <source>
        <dbReference type="ARBA" id="ARBA00047684"/>
    </source>
</evidence>
<dbReference type="Proteomes" id="UP001153365">
    <property type="component" value="Unassembled WGS sequence"/>
</dbReference>
<dbReference type="PANTHER" id="PTHR12045">
    <property type="entry name" value="ALLANTOICASE"/>
    <property type="match status" value="1"/>
</dbReference>
<dbReference type="InterPro" id="IPR005164">
    <property type="entry name" value="Allantoicase"/>
</dbReference>
<dbReference type="Pfam" id="PF03561">
    <property type="entry name" value="Allantoicase"/>
    <property type="match status" value="1"/>
</dbReference>
<dbReference type="InterPro" id="IPR015908">
    <property type="entry name" value="Allantoicase_dom"/>
</dbReference>
<accession>A0AAV0BPF5</accession>
<comment type="caution">
    <text evidence="7">The sequence shown here is derived from an EMBL/GenBank/DDBJ whole genome shotgun (WGS) entry which is preliminary data.</text>
</comment>
<evidence type="ECO:0000313" key="7">
    <source>
        <dbReference type="EMBL" id="CAH7689242.1"/>
    </source>
</evidence>
<dbReference type="InterPro" id="IPR011051">
    <property type="entry name" value="RmlC_Cupin_sf"/>
</dbReference>